<evidence type="ECO:0000313" key="2">
    <source>
        <dbReference type="Proteomes" id="UP000298030"/>
    </source>
</evidence>
<accession>A0A4Y7TR53</accession>
<organism evidence="1 2">
    <name type="scientific">Coprinellus micaceus</name>
    <name type="common">Glistening ink-cap mushroom</name>
    <name type="synonym">Coprinus micaceus</name>
    <dbReference type="NCBI Taxonomy" id="71717"/>
    <lineage>
        <taxon>Eukaryota</taxon>
        <taxon>Fungi</taxon>
        <taxon>Dikarya</taxon>
        <taxon>Basidiomycota</taxon>
        <taxon>Agaricomycotina</taxon>
        <taxon>Agaricomycetes</taxon>
        <taxon>Agaricomycetidae</taxon>
        <taxon>Agaricales</taxon>
        <taxon>Agaricineae</taxon>
        <taxon>Psathyrellaceae</taxon>
        <taxon>Coprinellus</taxon>
    </lineage>
</organism>
<keyword evidence="2" id="KW-1185">Reference proteome</keyword>
<dbReference type="STRING" id="71717.A0A4Y7TR53"/>
<dbReference type="AlphaFoldDB" id="A0A4Y7TR53"/>
<proteinExistence type="predicted"/>
<reference evidence="1 2" key="1">
    <citation type="journal article" date="2019" name="Nat. Ecol. Evol.">
        <title>Megaphylogeny resolves global patterns of mushroom evolution.</title>
        <authorList>
            <person name="Varga T."/>
            <person name="Krizsan K."/>
            <person name="Foldi C."/>
            <person name="Dima B."/>
            <person name="Sanchez-Garcia M."/>
            <person name="Sanchez-Ramirez S."/>
            <person name="Szollosi G.J."/>
            <person name="Szarkandi J.G."/>
            <person name="Papp V."/>
            <person name="Albert L."/>
            <person name="Andreopoulos W."/>
            <person name="Angelini C."/>
            <person name="Antonin V."/>
            <person name="Barry K.W."/>
            <person name="Bougher N.L."/>
            <person name="Buchanan P."/>
            <person name="Buyck B."/>
            <person name="Bense V."/>
            <person name="Catcheside P."/>
            <person name="Chovatia M."/>
            <person name="Cooper J."/>
            <person name="Damon W."/>
            <person name="Desjardin D."/>
            <person name="Finy P."/>
            <person name="Geml J."/>
            <person name="Haridas S."/>
            <person name="Hughes K."/>
            <person name="Justo A."/>
            <person name="Karasinski D."/>
            <person name="Kautmanova I."/>
            <person name="Kiss B."/>
            <person name="Kocsube S."/>
            <person name="Kotiranta H."/>
            <person name="LaButti K.M."/>
            <person name="Lechner B.E."/>
            <person name="Liimatainen K."/>
            <person name="Lipzen A."/>
            <person name="Lukacs Z."/>
            <person name="Mihaltcheva S."/>
            <person name="Morgado L.N."/>
            <person name="Niskanen T."/>
            <person name="Noordeloos M.E."/>
            <person name="Ohm R.A."/>
            <person name="Ortiz-Santana B."/>
            <person name="Ovrebo C."/>
            <person name="Racz N."/>
            <person name="Riley R."/>
            <person name="Savchenko A."/>
            <person name="Shiryaev A."/>
            <person name="Soop K."/>
            <person name="Spirin V."/>
            <person name="Szebenyi C."/>
            <person name="Tomsovsky M."/>
            <person name="Tulloss R.E."/>
            <person name="Uehling J."/>
            <person name="Grigoriev I.V."/>
            <person name="Vagvolgyi C."/>
            <person name="Papp T."/>
            <person name="Martin F.M."/>
            <person name="Miettinen O."/>
            <person name="Hibbett D.S."/>
            <person name="Nagy L.G."/>
        </authorList>
    </citation>
    <scope>NUCLEOTIDE SEQUENCE [LARGE SCALE GENOMIC DNA]</scope>
    <source>
        <strain evidence="1 2">FP101781</strain>
    </source>
</reference>
<name>A0A4Y7TR53_COPMI</name>
<dbReference type="EMBL" id="QPFP01000005">
    <property type="protein sequence ID" value="TEB36667.1"/>
    <property type="molecule type" value="Genomic_DNA"/>
</dbReference>
<dbReference type="InterPro" id="IPR032675">
    <property type="entry name" value="LRR_dom_sf"/>
</dbReference>
<protein>
    <submittedName>
        <fullName evidence="1">Uncharacterized protein</fullName>
    </submittedName>
</protein>
<dbReference type="Proteomes" id="UP000298030">
    <property type="component" value="Unassembled WGS sequence"/>
</dbReference>
<gene>
    <name evidence="1" type="ORF">FA13DRAFT_1727028</name>
</gene>
<dbReference type="Gene3D" id="3.80.10.10">
    <property type="entry name" value="Ribonuclease Inhibitor"/>
    <property type="match status" value="1"/>
</dbReference>
<sequence length="631" mass="70976">MDSPFSSVLDTNYVPSDDEVTAIKEMVPPWTAVLKELDEQMRALAEERDRQAKFIDEHNALITPVRRLHTDILSYIFISYLDLCRWRSSYRGRQHPSVLLTHVCRRWREIGLSNPLLWSTIRIRYPNSPLYFNETGPPAVADRLAECWSNLMHNEEAILTMCLKRSGSCPLRLSATVIDHASFSTVQVDEDVRRRLTAAIRDTSPRWEHVSLDMSLNTPYSPLLELLRIPPERAPQLRSLEVACYMPLLNGDRALHSSCRDFRLFHAEGLHTVKWGIPLVELSVISTIPVGWQGLTELYVNEGSEARGQLSFSDAIALMEKCPNLVHCTLSLHDIDSVTRAAGVSANSPTSSAAQPFIFQRKVSLLRLQTLGVRSEGIPTGFASTLVLPAIRSISLYGNNHRADNRGIVEFIQLFGDQLQDVALSFASLSQEGLVTCLQCLPVVTRLQLVGGYREVETTRWFSGQDVAPRATLDPPTLAGFHPRYDADGALVTQCYCPRLEQLFCNLTGQEFIEEALVEFMKSRRSIPDNSRLEIARIRDVVLCWDLSETLNVQHALEEAGVDMAGCHLQIRHLGLDRAAERQLEPRDDLLDMYGDVCHDTQLHDCIPNRSQYGAGACALNPSQPWGIPWL</sequence>
<dbReference type="OrthoDB" id="3043464at2759"/>
<evidence type="ECO:0000313" key="1">
    <source>
        <dbReference type="EMBL" id="TEB36667.1"/>
    </source>
</evidence>
<comment type="caution">
    <text evidence="1">The sequence shown here is derived from an EMBL/GenBank/DDBJ whole genome shotgun (WGS) entry which is preliminary data.</text>
</comment>